<dbReference type="AlphaFoldDB" id="A0A6P0DDY5"/>
<organism evidence="1 2">
    <name type="scientific">Rhizobium leguminosarum</name>
    <dbReference type="NCBI Taxonomy" id="384"/>
    <lineage>
        <taxon>Bacteria</taxon>
        <taxon>Pseudomonadati</taxon>
        <taxon>Pseudomonadota</taxon>
        <taxon>Alphaproteobacteria</taxon>
        <taxon>Hyphomicrobiales</taxon>
        <taxon>Rhizobiaceae</taxon>
        <taxon>Rhizobium/Agrobacterium group</taxon>
        <taxon>Rhizobium</taxon>
    </lineage>
</organism>
<proteinExistence type="predicted"/>
<evidence type="ECO:0000313" key="1">
    <source>
        <dbReference type="EMBL" id="NEK50193.1"/>
    </source>
</evidence>
<dbReference type="RefSeq" id="WP_131703460.1">
    <property type="nucleotide sequence ID" value="NZ_WXXP01000005.1"/>
</dbReference>
<dbReference type="Proteomes" id="UP000471409">
    <property type="component" value="Unassembled WGS sequence"/>
</dbReference>
<dbReference type="InterPro" id="IPR059063">
    <property type="entry name" value="SocB"/>
</dbReference>
<name>A0A6P0DDY5_RHILE</name>
<protein>
    <submittedName>
        <fullName evidence="1">Uncharacterized protein</fullName>
    </submittedName>
</protein>
<dbReference type="EMBL" id="WXXP01000005">
    <property type="protein sequence ID" value="NEK50193.1"/>
    <property type="molecule type" value="Genomic_DNA"/>
</dbReference>
<dbReference type="NCBIfam" id="NF047746">
    <property type="entry name" value="SocB_toxin"/>
    <property type="match status" value="1"/>
</dbReference>
<evidence type="ECO:0000313" key="2">
    <source>
        <dbReference type="Proteomes" id="UP000471409"/>
    </source>
</evidence>
<reference evidence="1 2" key="1">
    <citation type="submission" date="2020-01" db="EMBL/GenBank/DDBJ databases">
        <title>Rhizobium genotypes associated with high levels of biological nitrogen fixation by grain legumes in a temperate-maritime cropping system.</title>
        <authorList>
            <person name="Maluk M."/>
            <person name="Francesc Ferrando Molina F."/>
            <person name="Lopez Del Egido L."/>
            <person name="Lafos M."/>
            <person name="Langarica-Fuentes A."/>
            <person name="Gebre Yohannes G."/>
            <person name="Young M.W."/>
            <person name="Martin P."/>
            <person name="Gantlett R."/>
            <person name="Kenicer G."/>
            <person name="Hawes C."/>
            <person name="Begg G.S."/>
            <person name="Quilliam R.S."/>
            <person name="Squire G.R."/>
            <person name="Poole P.S."/>
            <person name="Young P.W."/>
            <person name="Iannetta P.M."/>
            <person name="James E.K."/>
        </authorList>
    </citation>
    <scope>NUCLEOTIDE SEQUENCE [LARGE SCALE GENOMIC DNA]</scope>
    <source>
        <strain evidence="1 2">JHI944</strain>
    </source>
</reference>
<dbReference type="Pfam" id="PF26318">
    <property type="entry name" value="SocB"/>
    <property type="match status" value="1"/>
</dbReference>
<accession>A0A6P0DDY5</accession>
<comment type="caution">
    <text evidence="1">The sequence shown here is derived from an EMBL/GenBank/DDBJ whole genome shotgun (WGS) entry which is preliminary data.</text>
</comment>
<sequence>MTTPLLPDIDLARIAPLPDDMKRAALRQMKSGFSTFSYKHVRSCFGDLFNIQPAMFGLSEATSYDKIDERLVRVCKAGAELKNNRQIAKALHAFATSGGVTGRHHDFFPLAMGIGRKVSFWLPMVLALEEQPYAVFIDPRRTRGLTQEARHFAFSMMHERIRASDDDFSDINLAIIRFGADDNDGDRAVRLFTDDGVDLYSLDELEGMVSSTYRIWQEVHEERAAEARRKGTGTGGLF</sequence>
<gene>
    <name evidence="1" type="ORF">GUK36_12225</name>
</gene>